<evidence type="ECO:0000256" key="6">
    <source>
        <dbReference type="ARBA" id="ARBA00022679"/>
    </source>
</evidence>
<organism evidence="11 12">
    <name type="scientific">Guptibacillus hwajinpoensis</name>
    <dbReference type="NCBI Taxonomy" id="208199"/>
    <lineage>
        <taxon>Bacteria</taxon>
        <taxon>Bacillati</taxon>
        <taxon>Bacillota</taxon>
        <taxon>Bacilli</taxon>
        <taxon>Bacillales</taxon>
        <taxon>Guptibacillaceae</taxon>
        <taxon>Guptibacillus</taxon>
    </lineage>
</organism>
<evidence type="ECO:0000259" key="10">
    <source>
        <dbReference type="Pfam" id="PF00275"/>
    </source>
</evidence>
<feature type="binding site" evidence="9">
    <location>
        <position position="323"/>
    </location>
    <ligand>
        <name>3-phosphoshikimate</name>
        <dbReference type="ChEBI" id="CHEBI:145989"/>
    </ligand>
</feature>
<dbReference type="EC" id="2.5.1.19" evidence="9"/>
<dbReference type="InterPro" id="IPR001986">
    <property type="entry name" value="Enolpyruvate_Tfrase_dom"/>
</dbReference>
<dbReference type="CDD" id="cd01556">
    <property type="entry name" value="EPSP_synthase"/>
    <property type="match status" value="1"/>
</dbReference>
<feature type="binding site" evidence="9">
    <location>
        <position position="30"/>
    </location>
    <ligand>
        <name>phosphoenolpyruvate</name>
        <dbReference type="ChEBI" id="CHEBI:58702"/>
    </ligand>
</feature>
<dbReference type="PROSITE" id="PS00104">
    <property type="entry name" value="EPSP_SYNTHASE_1"/>
    <property type="match status" value="1"/>
</dbReference>
<dbReference type="AlphaFoldDB" id="A0A4U1MIR7"/>
<dbReference type="InterPro" id="IPR013792">
    <property type="entry name" value="RNA3'P_cycl/enolpyr_Trfase_a/b"/>
</dbReference>
<dbReference type="PANTHER" id="PTHR21090">
    <property type="entry name" value="AROM/DEHYDROQUINATE SYNTHASE"/>
    <property type="match status" value="1"/>
</dbReference>
<evidence type="ECO:0000256" key="8">
    <source>
        <dbReference type="ARBA" id="ARBA00044633"/>
    </source>
</evidence>
<evidence type="ECO:0000313" key="12">
    <source>
        <dbReference type="Proteomes" id="UP000310541"/>
    </source>
</evidence>
<feature type="active site" description="Proton acceptor" evidence="9">
    <location>
        <position position="323"/>
    </location>
</feature>
<feature type="domain" description="Enolpyruvate transferase" evidence="10">
    <location>
        <begin position="16"/>
        <end position="431"/>
    </location>
</feature>
<feature type="binding site" evidence="9">
    <location>
        <position position="177"/>
    </location>
    <ligand>
        <name>phosphoenolpyruvate</name>
        <dbReference type="ChEBI" id="CHEBI:58702"/>
    </ligand>
</feature>
<feature type="binding site" evidence="9">
    <location>
        <position position="35"/>
    </location>
    <ligand>
        <name>3-phosphoshikimate</name>
        <dbReference type="ChEBI" id="CHEBI:145989"/>
    </ligand>
</feature>
<accession>A0A4U1MIR7</accession>
<dbReference type="PROSITE" id="PS00885">
    <property type="entry name" value="EPSP_SYNTHASE_2"/>
    <property type="match status" value="1"/>
</dbReference>
<comment type="caution">
    <text evidence="11">The sequence shown here is derived from an EMBL/GenBank/DDBJ whole genome shotgun (WGS) entry which is preliminary data.</text>
</comment>
<dbReference type="GO" id="GO:0005737">
    <property type="term" value="C:cytoplasm"/>
    <property type="evidence" value="ECO:0007669"/>
    <property type="project" value="UniProtKB-SubCell"/>
</dbReference>
<name>A0A4U1MIR7_9BACL</name>
<keyword evidence="7 9" id="KW-0057">Aromatic amino acid biosynthesis</keyword>
<evidence type="ECO:0000256" key="3">
    <source>
        <dbReference type="ARBA" id="ARBA00009948"/>
    </source>
</evidence>
<dbReference type="FunFam" id="3.65.10.10:FF:000006">
    <property type="entry name" value="3-phosphoshikimate 1-carboxyvinyltransferase"/>
    <property type="match status" value="1"/>
</dbReference>
<evidence type="ECO:0000256" key="7">
    <source>
        <dbReference type="ARBA" id="ARBA00023141"/>
    </source>
</evidence>
<dbReference type="Proteomes" id="UP000310541">
    <property type="component" value="Unassembled WGS sequence"/>
</dbReference>
<protein>
    <recommendedName>
        <fullName evidence="9">3-phosphoshikimate 1-carboxyvinyltransferase</fullName>
        <ecNumber evidence="9">2.5.1.19</ecNumber>
    </recommendedName>
    <alternativeName>
        <fullName evidence="9">5-enolpyruvylshikimate-3-phosphate synthase</fullName>
        <shortName evidence="9">EPSP synthase</shortName>
        <shortName evidence="9">EPSPS</shortName>
    </alternativeName>
</protein>
<feature type="binding site" evidence="9">
    <location>
        <position position="130"/>
    </location>
    <ligand>
        <name>phosphoenolpyruvate</name>
        <dbReference type="ChEBI" id="CHEBI:58702"/>
    </ligand>
</feature>
<dbReference type="InterPro" id="IPR006264">
    <property type="entry name" value="EPSP_synthase"/>
</dbReference>
<evidence type="ECO:0000256" key="2">
    <source>
        <dbReference type="ARBA" id="ARBA00004811"/>
    </source>
</evidence>
<dbReference type="EMBL" id="SWFM01000003">
    <property type="protein sequence ID" value="TKD70382.1"/>
    <property type="molecule type" value="Genomic_DNA"/>
</dbReference>
<dbReference type="UniPathway" id="UPA00053">
    <property type="reaction ID" value="UER00089"/>
</dbReference>
<feature type="binding site" evidence="9">
    <location>
        <position position="354"/>
    </location>
    <ligand>
        <name>phosphoenolpyruvate</name>
        <dbReference type="ChEBI" id="CHEBI:58702"/>
    </ligand>
</feature>
<dbReference type="PIRSF" id="PIRSF000505">
    <property type="entry name" value="EPSPS"/>
    <property type="match status" value="1"/>
</dbReference>
<dbReference type="FunFam" id="3.65.10.10:FF:000005">
    <property type="entry name" value="3-phosphoshikimate 1-carboxyvinyltransferase"/>
    <property type="match status" value="1"/>
</dbReference>
<dbReference type="GO" id="GO:0009073">
    <property type="term" value="P:aromatic amino acid family biosynthetic process"/>
    <property type="evidence" value="ECO:0007669"/>
    <property type="project" value="UniProtKB-KW"/>
</dbReference>
<feature type="binding site" evidence="9">
    <location>
        <position position="175"/>
    </location>
    <ligand>
        <name>3-phosphoshikimate</name>
        <dbReference type="ChEBI" id="CHEBI:145989"/>
    </ligand>
</feature>
<dbReference type="SUPFAM" id="SSF55205">
    <property type="entry name" value="EPT/RTPC-like"/>
    <property type="match status" value="1"/>
</dbReference>
<dbReference type="Gene3D" id="3.65.10.10">
    <property type="entry name" value="Enolpyruvate transferase domain"/>
    <property type="match status" value="2"/>
</dbReference>
<comment type="function">
    <text evidence="1 9">Catalyzes the transfer of the enolpyruvyl moiety of phosphoenolpyruvate (PEP) to the 5-hydroxyl of shikimate-3-phosphate (S3P) to produce enolpyruvyl shikimate-3-phosphate and inorganic phosphate.</text>
</comment>
<dbReference type="GO" id="GO:0003866">
    <property type="term" value="F:3-phosphoshikimate 1-carboxyvinyltransferase activity"/>
    <property type="evidence" value="ECO:0007669"/>
    <property type="project" value="UniProtKB-UniRule"/>
</dbReference>
<evidence type="ECO:0000256" key="1">
    <source>
        <dbReference type="ARBA" id="ARBA00002174"/>
    </source>
</evidence>
<keyword evidence="6 9" id="KW-0808">Transferase</keyword>
<reference evidence="11 12" key="1">
    <citation type="submission" date="2019-04" db="EMBL/GenBank/DDBJ databases">
        <title>Genome sequence of Bacillus hwajinpoensis strain Y2.</title>
        <authorList>
            <person name="Fair J.L."/>
            <person name="Maclea K.S."/>
        </authorList>
    </citation>
    <scope>NUCLEOTIDE SEQUENCE [LARGE SCALE GENOMIC DNA]</scope>
    <source>
        <strain evidence="11 12">Y2</strain>
    </source>
</reference>
<comment type="subunit">
    <text evidence="9">Monomer.</text>
</comment>
<dbReference type="OrthoDB" id="9809920at2"/>
<dbReference type="InterPro" id="IPR036968">
    <property type="entry name" value="Enolpyruvate_Tfrase_sf"/>
</dbReference>
<dbReference type="HAMAP" id="MF_00210">
    <property type="entry name" value="EPSP_synth"/>
    <property type="match status" value="1"/>
</dbReference>
<feature type="binding site" evidence="9">
    <location>
        <position position="102"/>
    </location>
    <ligand>
        <name>phosphoenolpyruvate</name>
        <dbReference type="ChEBI" id="CHEBI:58702"/>
    </ligand>
</feature>
<evidence type="ECO:0000256" key="4">
    <source>
        <dbReference type="ARBA" id="ARBA00022490"/>
    </source>
</evidence>
<dbReference type="GO" id="GO:0008652">
    <property type="term" value="P:amino acid biosynthetic process"/>
    <property type="evidence" value="ECO:0007669"/>
    <property type="project" value="UniProtKB-KW"/>
</dbReference>
<sequence>MLMINKEIVSMETIMKANSLQGTITIPGDKSISHRAVMFGSIAEGTTHITNFLPGADCLSTIACFKQMGVHIEQDGASVVVEGSGIDGLQEPSELLDVGNSGTTFRLMMGLLAGRPYHSVLAGDESIAKRPMNRVSIPLLEMGAAIDGRSKGTYAPISIRGGNLKGITYTSPVASAQVKSAILLAGLQATGVTTVHEPHLSRNHTENMLESFGIEVKRDDRSVSVEGGQKLKATNVEVPGDISSAAFFLVAGAIVPDSTITLLNVGINQTRSGILDVLEQMGASLSILNRRIVNQEEVADLTIKTSNLSGSTIEGEMIPRLIDELPIIALLATQANGRTVIKDAEELKVKETNRIDAVVEALQKLGASVTATSDGMIIDGPTPLHGAAVSSLGDHRIGMMLAIAGCITQGQVDLAMPEAIRVSYPDFFEHLKQLRTGS</sequence>
<proteinExistence type="inferred from homology"/>
<comment type="caution">
    <text evidence="9">Lacks conserved residue(s) required for the propagation of feature annotation.</text>
</comment>
<comment type="catalytic activity">
    <reaction evidence="8">
        <text>3-phosphoshikimate + phosphoenolpyruvate = 5-O-(1-carboxyvinyl)-3-phosphoshikimate + phosphate</text>
        <dbReference type="Rhea" id="RHEA:21256"/>
        <dbReference type="ChEBI" id="CHEBI:43474"/>
        <dbReference type="ChEBI" id="CHEBI:57701"/>
        <dbReference type="ChEBI" id="CHEBI:58702"/>
        <dbReference type="ChEBI" id="CHEBI:145989"/>
        <dbReference type="EC" id="2.5.1.19"/>
    </reaction>
    <physiologicalReaction direction="left-to-right" evidence="8">
        <dbReference type="Rhea" id="RHEA:21257"/>
    </physiologicalReaction>
</comment>
<comment type="pathway">
    <text evidence="2 9">Metabolic intermediate biosynthesis; chorismate biosynthesis; chorismate from D-erythrose 4-phosphate and phosphoenolpyruvate: step 6/7.</text>
</comment>
<comment type="subcellular location">
    <subcellularLocation>
        <location evidence="9">Cytoplasm</location>
    </subcellularLocation>
</comment>
<feature type="binding site" evidence="9">
    <location>
        <position position="396"/>
    </location>
    <ligand>
        <name>phosphoenolpyruvate</name>
        <dbReference type="ChEBI" id="CHEBI:58702"/>
    </ligand>
</feature>
<evidence type="ECO:0000313" key="11">
    <source>
        <dbReference type="EMBL" id="TKD70382.1"/>
    </source>
</evidence>
<feature type="binding site" evidence="9">
    <location>
        <position position="177"/>
    </location>
    <ligand>
        <name>3-phosphoshikimate</name>
        <dbReference type="ChEBI" id="CHEBI:145989"/>
    </ligand>
</feature>
<evidence type="ECO:0000256" key="9">
    <source>
        <dbReference type="HAMAP-Rule" id="MF_00210"/>
    </source>
</evidence>
<feature type="binding site" evidence="9">
    <location>
        <position position="30"/>
    </location>
    <ligand>
        <name>3-phosphoshikimate</name>
        <dbReference type="ChEBI" id="CHEBI:145989"/>
    </ligand>
</feature>
<evidence type="ECO:0000256" key="5">
    <source>
        <dbReference type="ARBA" id="ARBA00022605"/>
    </source>
</evidence>
<keyword evidence="5 9" id="KW-0028">Amino-acid biosynthesis</keyword>
<feature type="binding site" evidence="9">
    <location>
        <position position="31"/>
    </location>
    <ligand>
        <name>3-phosphoshikimate</name>
        <dbReference type="ChEBI" id="CHEBI:145989"/>
    </ligand>
</feature>
<dbReference type="NCBIfam" id="TIGR01356">
    <property type="entry name" value="aroA"/>
    <property type="match status" value="1"/>
</dbReference>
<dbReference type="InterPro" id="IPR023193">
    <property type="entry name" value="EPSP_synthase_CS"/>
</dbReference>
<keyword evidence="4 9" id="KW-0963">Cytoplasm</keyword>
<dbReference type="GO" id="GO:0009423">
    <property type="term" value="P:chorismate biosynthetic process"/>
    <property type="evidence" value="ECO:0007669"/>
    <property type="project" value="UniProtKB-UniRule"/>
</dbReference>
<dbReference type="Pfam" id="PF00275">
    <property type="entry name" value="EPSP_synthase"/>
    <property type="match status" value="1"/>
</dbReference>
<comment type="similarity">
    <text evidence="3 9">Belongs to the EPSP synthase family.</text>
</comment>
<gene>
    <name evidence="9 11" type="primary">aroA</name>
    <name evidence="11" type="ORF">FBF83_11225</name>
</gene>
<feature type="binding site" evidence="9">
    <location>
        <position position="350"/>
    </location>
    <ligand>
        <name>3-phosphoshikimate</name>
        <dbReference type="ChEBI" id="CHEBI:145989"/>
    </ligand>
</feature>
<dbReference type="PANTHER" id="PTHR21090:SF5">
    <property type="entry name" value="PENTAFUNCTIONAL AROM POLYPEPTIDE"/>
    <property type="match status" value="1"/>
</dbReference>